<organism evidence="3">
    <name type="scientific">Siphoviridae sp. ctwDU14</name>
    <dbReference type="NCBI Taxonomy" id="2825726"/>
    <lineage>
        <taxon>Viruses</taxon>
        <taxon>Duplodnaviria</taxon>
        <taxon>Heunggongvirae</taxon>
        <taxon>Uroviricota</taxon>
        <taxon>Caudoviricetes</taxon>
    </lineage>
</organism>
<dbReference type="InterPro" id="IPR052380">
    <property type="entry name" value="Viral_DNA_packaging_terminase"/>
</dbReference>
<dbReference type="InterPro" id="IPR027417">
    <property type="entry name" value="P-loop_NTPase"/>
</dbReference>
<proteinExistence type="predicted"/>
<dbReference type="Pfam" id="PF17288">
    <property type="entry name" value="Terminase_3C"/>
    <property type="match status" value="1"/>
</dbReference>
<dbReference type="EMBL" id="BK015421">
    <property type="protein sequence ID" value="DAE05900.1"/>
    <property type="molecule type" value="Genomic_DNA"/>
</dbReference>
<name>A0A8S5PI95_9CAUD</name>
<dbReference type="InterPro" id="IPR035413">
    <property type="entry name" value="Terminase_L_C"/>
</dbReference>
<evidence type="ECO:0000259" key="1">
    <source>
        <dbReference type="Pfam" id="PF04466"/>
    </source>
</evidence>
<protein>
    <submittedName>
        <fullName evidence="3">Terminase large subunit</fullName>
    </submittedName>
</protein>
<dbReference type="PANTHER" id="PTHR39184:SF1">
    <property type="entry name" value="PBSX PHAGE TERMINASE LARGE SUBUNIT"/>
    <property type="match status" value="1"/>
</dbReference>
<dbReference type="Pfam" id="PF04466">
    <property type="entry name" value="Terminase_3"/>
    <property type="match status" value="1"/>
</dbReference>
<sequence>MPRPRRWLLTCWVRSPAMRMGVCRSLTTCKLSDTISPAFAESHRAVKAGAINELVEKGGRGSCKSSYISLEIILLILKNPLIHACVFRKYGNTLRTTVYTQIVWAIAQLGLTRKFRCTVSPMECVYIPTGQKIMFFGLDDPGKVKSIKVPFGYIGIDWFEELDQFDGPEQIRNVEQSTLRGGPFSFTFKSFNPPAMSRNWANRYVLMKKPGQMVHHSTYLTTPVEWLGPRFIADAEHLKATNFTGYRHEYLGEVVGSGTQVFENLQLRAITDAELGQFDRITNGVDWGWYPDPWAWNRMHYDAARRTLYLFDELTRNRTSNTDTAALVKSRIPAGELLIADSAEEKSVSDYKSYGLNCRASEKGPGSVNYSMKWLQSLAAVVIDPDRCPDTAKEFTEYEYERDEKTGEVLQGYPDAANHHIDAVRYGTNKIWKRRGQ</sequence>
<dbReference type="PANTHER" id="PTHR39184">
    <property type="match status" value="1"/>
</dbReference>
<dbReference type="Gene3D" id="3.40.50.300">
    <property type="entry name" value="P-loop containing nucleotide triphosphate hydrolases"/>
    <property type="match status" value="1"/>
</dbReference>
<feature type="domain" description="Phage terminase large subunit C-terminal" evidence="2">
    <location>
        <begin position="286"/>
        <end position="426"/>
    </location>
</feature>
<accession>A0A8S5PI95</accession>
<dbReference type="NCBIfam" id="TIGR01547">
    <property type="entry name" value="phage_term_2"/>
    <property type="match status" value="1"/>
</dbReference>
<feature type="domain" description="Phage terminase large subunit N-terminal" evidence="1">
    <location>
        <begin position="55"/>
        <end position="253"/>
    </location>
</feature>
<dbReference type="InterPro" id="IPR035412">
    <property type="entry name" value="Terminase_L_N"/>
</dbReference>
<dbReference type="Gene3D" id="3.30.420.280">
    <property type="match status" value="1"/>
</dbReference>
<reference evidence="3" key="1">
    <citation type="journal article" date="2021" name="Proc. Natl. Acad. Sci. U.S.A.">
        <title>A Catalog of Tens of Thousands of Viruses from Human Metagenomes Reveals Hidden Associations with Chronic Diseases.</title>
        <authorList>
            <person name="Tisza M.J."/>
            <person name="Buck C.B."/>
        </authorList>
    </citation>
    <scope>NUCLEOTIDE SEQUENCE</scope>
    <source>
        <strain evidence="3">CtwDU14</strain>
    </source>
</reference>
<dbReference type="InterPro" id="IPR006437">
    <property type="entry name" value="Phage_terminase_lsu"/>
</dbReference>
<evidence type="ECO:0000259" key="2">
    <source>
        <dbReference type="Pfam" id="PF17288"/>
    </source>
</evidence>
<evidence type="ECO:0000313" key="3">
    <source>
        <dbReference type="EMBL" id="DAE05900.1"/>
    </source>
</evidence>